<evidence type="ECO:0008006" key="3">
    <source>
        <dbReference type="Google" id="ProtNLM"/>
    </source>
</evidence>
<proteinExistence type="predicted"/>
<comment type="caution">
    <text evidence="1">The sequence shown here is derived from an EMBL/GenBank/DDBJ whole genome shotgun (WGS) entry which is preliminary data.</text>
</comment>
<reference evidence="1" key="1">
    <citation type="submission" date="2023-03" db="EMBL/GenBank/DDBJ databases">
        <authorList>
            <person name="Shen W."/>
            <person name="Cai J."/>
        </authorList>
    </citation>
    <scope>NUCLEOTIDE SEQUENCE</scope>
    <source>
        <strain evidence="1">B646-2</strain>
    </source>
</reference>
<sequence>MNVFLEEMCKQNSDPESETLWSMETIIMSGKIPKVKTDLKKNFFQSFSKAAITPDVIIVEGENYRAEFVNRTTNYVIPTEVEQVKNALEKLAELYPADEYGVEDIDISGGEEEIILAMEFPIEKQLNPDKDFYDVYGSKPGDFYFIQENSEGNTEYEWVVGKNQLLEIGSPMPKSEKKNGQNAFHLMVPKDYCPSEFYHQTIKYAYERDLFVDEVLCESDGDVFFDKLTEKTNSMCEKDSLAINDFQELIEVTSYDRLCILFCNTPGKGSIFISNERNTEFLNFWKIYSLQEFSANRPFINKFRKAISDLEDYM</sequence>
<dbReference type="EMBL" id="JARPXM010000002">
    <property type="protein sequence ID" value="MDT2537135.1"/>
    <property type="molecule type" value="Genomic_DNA"/>
</dbReference>
<dbReference type="RefSeq" id="WP_010746969.1">
    <property type="nucleotide sequence ID" value="NZ_BAAAXM010000064.1"/>
</dbReference>
<protein>
    <recommendedName>
        <fullName evidence="3">DUF3846 domain-containing protein</fullName>
    </recommendedName>
</protein>
<dbReference type="Proteomes" id="UP001249240">
    <property type="component" value="Unassembled WGS sequence"/>
</dbReference>
<gene>
    <name evidence="1" type="ORF">P7D78_03280</name>
</gene>
<evidence type="ECO:0000313" key="2">
    <source>
        <dbReference type="Proteomes" id="UP001249240"/>
    </source>
</evidence>
<dbReference type="AlphaFoldDB" id="A0AAW8SRN9"/>
<accession>A0AAW8SRN9</accession>
<organism evidence="1 2">
    <name type="scientific">Enterococcus raffinosus</name>
    <dbReference type="NCBI Taxonomy" id="71452"/>
    <lineage>
        <taxon>Bacteria</taxon>
        <taxon>Bacillati</taxon>
        <taxon>Bacillota</taxon>
        <taxon>Bacilli</taxon>
        <taxon>Lactobacillales</taxon>
        <taxon>Enterococcaceae</taxon>
        <taxon>Enterococcus</taxon>
    </lineage>
</organism>
<name>A0AAW8SRN9_9ENTE</name>
<evidence type="ECO:0000313" key="1">
    <source>
        <dbReference type="EMBL" id="MDT2537135.1"/>
    </source>
</evidence>